<comment type="caution">
    <text evidence="2">The sequence shown here is derived from an EMBL/GenBank/DDBJ whole genome shotgun (WGS) entry which is preliminary data.</text>
</comment>
<protein>
    <recommendedName>
        <fullName evidence="1">GyrI-like small molecule binding domain-containing protein</fullName>
    </recommendedName>
</protein>
<dbReference type="EMBL" id="JAAAML010000001">
    <property type="protein sequence ID" value="MCO6407934.1"/>
    <property type="molecule type" value="Genomic_DNA"/>
</dbReference>
<evidence type="ECO:0000259" key="1">
    <source>
        <dbReference type="Pfam" id="PF06445"/>
    </source>
</evidence>
<name>A0ABT1CP11_9HYPH</name>
<evidence type="ECO:0000313" key="3">
    <source>
        <dbReference type="Proteomes" id="UP001320715"/>
    </source>
</evidence>
<feature type="domain" description="GyrI-like small molecule binding" evidence="1">
    <location>
        <begin position="24"/>
        <end position="209"/>
    </location>
</feature>
<keyword evidence="3" id="KW-1185">Reference proteome</keyword>
<gene>
    <name evidence="2" type="ORF">GTW23_07065</name>
</gene>
<dbReference type="Proteomes" id="UP001320715">
    <property type="component" value="Unassembled WGS sequence"/>
</dbReference>
<dbReference type="InterPro" id="IPR011256">
    <property type="entry name" value="Reg_factor_effector_dom_sf"/>
</dbReference>
<proteinExistence type="predicted"/>
<organism evidence="2 3">
    <name type="scientific">Hoeflea alexandrii</name>
    <dbReference type="NCBI Taxonomy" id="288436"/>
    <lineage>
        <taxon>Bacteria</taxon>
        <taxon>Pseudomonadati</taxon>
        <taxon>Pseudomonadota</taxon>
        <taxon>Alphaproteobacteria</taxon>
        <taxon>Hyphomicrobiales</taxon>
        <taxon>Rhizobiaceae</taxon>
        <taxon>Hoeflea</taxon>
    </lineage>
</organism>
<dbReference type="Pfam" id="PF06445">
    <property type="entry name" value="GyrI-like"/>
    <property type="match status" value="1"/>
</dbReference>
<dbReference type="SUPFAM" id="SSF55136">
    <property type="entry name" value="Probable bacterial effector-binding domain"/>
    <property type="match status" value="1"/>
</dbReference>
<dbReference type="Gene3D" id="3.20.80.10">
    <property type="entry name" value="Regulatory factor, effector binding domain"/>
    <property type="match status" value="1"/>
</dbReference>
<evidence type="ECO:0000313" key="2">
    <source>
        <dbReference type="EMBL" id="MCO6407934.1"/>
    </source>
</evidence>
<sequence>MDKIDFKKTDRTFYTGRTDRWELVDVPEWQFLSAEGQGDPQCSPGYTAAVSALYSLSYGLKFRSKSVHDRDCVVGPLEGLWWADDMQAYRAGDRAAWKWRMMIRQPDWITDADLEAVRATVLGKIKGAEAEASRGAIKAVALNAYEEGRSLQRLYFGPYVDEAPLLIDLHDRFMPEHGYQPAGLHHEIYLNDPRKVAPEKIRTLLRQPVRALAAEQER</sequence>
<dbReference type="RefSeq" id="WP_252915207.1">
    <property type="nucleotide sequence ID" value="NZ_JAAAML010000001.1"/>
</dbReference>
<accession>A0ABT1CP11</accession>
<dbReference type="InterPro" id="IPR029442">
    <property type="entry name" value="GyrI-like"/>
</dbReference>
<reference evidence="2 3" key="1">
    <citation type="submission" date="2020-01" db="EMBL/GenBank/DDBJ databases">
        <title>Genomes of bacteria type strains.</title>
        <authorList>
            <person name="Chen J."/>
            <person name="Zhu S."/>
            <person name="Yang J."/>
        </authorList>
    </citation>
    <scope>NUCLEOTIDE SEQUENCE [LARGE SCALE GENOMIC DNA]</scope>
    <source>
        <strain evidence="2 3">DSM 16655</strain>
    </source>
</reference>